<evidence type="ECO:0000256" key="1">
    <source>
        <dbReference type="ARBA" id="ARBA00006738"/>
    </source>
</evidence>
<comment type="caution">
    <text evidence="4">The sequence shown here is derived from an EMBL/GenBank/DDBJ whole genome shotgun (WGS) entry which is preliminary data.</text>
</comment>
<dbReference type="HAMAP" id="MF_00048">
    <property type="entry name" value="UPF0102"/>
    <property type="match status" value="1"/>
</dbReference>
<dbReference type="Proteomes" id="UP000072867">
    <property type="component" value="Unassembled WGS sequence"/>
</dbReference>
<gene>
    <name evidence="4" type="ORF">NS319_01990</name>
</gene>
<dbReference type="AlphaFoldDB" id="A0A147I6K4"/>
<evidence type="ECO:0000256" key="3">
    <source>
        <dbReference type="SAM" id="MobiDB-lite"/>
    </source>
</evidence>
<dbReference type="EMBL" id="LDTD01000010">
    <property type="protein sequence ID" value="KTT74564.1"/>
    <property type="molecule type" value="Genomic_DNA"/>
</dbReference>
<dbReference type="STRING" id="33051.SB4_07870"/>
<dbReference type="PANTHER" id="PTHR34039:SF1">
    <property type="entry name" value="UPF0102 PROTEIN YRAN"/>
    <property type="match status" value="1"/>
</dbReference>
<sequence>MARPQPTKKVSDPRRLQAEQSGRRGERLAAWWLRLKGWTILDRRVRTPAGEVDLIARRGSLVAFVEVKTRKTAAELDFAIDERRLARVAAAAEILMPSYAGPGDDIRVDVVLLAPGTRPHHIENAWCG</sequence>
<evidence type="ECO:0000313" key="4">
    <source>
        <dbReference type="EMBL" id="KTT74564.1"/>
    </source>
</evidence>
<reference evidence="4 5" key="1">
    <citation type="journal article" date="2016" name="Front. Microbiol.">
        <title>Genomic Resource of Rice Seed Associated Bacteria.</title>
        <authorList>
            <person name="Midha S."/>
            <person name="Bansal K."/>
            <person name="Sharma S."/>
            <person name="Kumar N."/>
            <person name="Patil P.P."/>
            <person name="Chaudhry V."/>
            <person name="Patil P.B."/>
        </authorList>
    </citation>
    <scope>NUCLEOTIDE SEQUENCE [LARGE SCALE GENOMIC DNA]</scope>
    <source>
        <strain evidence="4 5">NS319</strain>
    </source>
</reference>
<evidence type="ECO:0000256" key="2">
    <source>
        <dbReference type="HAMAP-Rule" id="MF_00048"/>
    </source>
</evidence>
<dbReference type="RefSeq" id="WP_058732166.1">
    <property type="nucleotide sequence ID" value="NZ_LDTD01000010.1"/>
</dbReference>
<dbReference type="Pfam" id="PF02021">
    <property type="entry name" value="UPF0102"/>
    <property type="match status" value="1"/>
</dbReference>
<organism evidence="4 5">
    <name type="scientific">Sphingomonas sanguinis</name>
    <dbReference type="NCBI Taxonomy" id="33051"/>
    <lineage>
        <taxon>Bacteria</taxon>
        <taxon>Pseudomonadati</taxon>
        <taxon>Pseudomonadota</taxon>
        <taxon>Alphaproteobacteria</taxon>
        <taxon>Sphingomonadales</taxon>
        <taxon>Sphingomonadaceae</taxon>
        <taxon>Sphingomonas</taxon>
    </lineage>
</organism>
<feature type="region of interest" description="Disordered" evidence="3">
    <location>
        <begin position="1"/>
        <end position="24"/>
    </location>
</feature>
<name>A0A147I6K4_9SPHN</name>
<accession>A0A147I6K4</accession>
<comment type="similarity">
    <text evidence="1 2">Belongs to the UPF0102 family.</text>
</comment>
<evidence type="ECO:0000313" key="5">
    <source>
        <dbReference type="Proteomes" id="UP000072867"/>
    </source>
</evidence>
<dbReference type="InterPro" id="IPR011856">
    <property type="entry name" value="tRNA_endonuc-like_dom_sf"/>
</dbReference>
<dbReference type="Gene3D" id="3.40.1350.10">
    <property type="match status" value="1"/>
</dbReference>
<dbReference type="PATRIC" id="fig|33051.3.peg.54"/>
<protein>
    <recommendedName>
        <fullName evidence="2">UPF0102 protein NS319_01990</fullName>
    </recommendedName>
</protein>
<dbReference type="InterPro" id="IPR003509">
    <property type="entry name" value="UPF0102_YraN-like"/>
</dbReference>
<dbReference type="SUPFAM" id="SSF52980">
    <property type="entry name" value="Restriction endonuclease-like"/>
    <property type="match status" value="1"/>
</dbReference>
<dbReference type="GO" id="GO:0003676">
    <property type="term" value="F:nucleic acid binding"/>
    <property type="evidence" value="ECO:0007669"/>
    <property type="project" value="InterPro"/>
</dbReference>
<proteinExistence type="inferred from homology"/>
<feature type="compositionally biased region" description="Basic and acidic residues" evidence="3">
    <location>
        <begin position="9"/>
        <end position="24"/>
    </location>
</feature>
<dbReference type="NCBIfam" id="NF009151">
    <property type="entry name" value="PRK12497.1-5"/>
    <property type="match status" value="1"/>
</dbReference>
<dbReference type="PANTHER" id="PTHR34039">
    <property type="entry name" value="UPF0102 PROTEIN YRAN"/>
    <property type="match status" value="1"/>
</dbReference>
<dbReference type="InterPro" id="IPR011335">
    <property type="entry name" value="Restrct_endonuc-II-like"/>
</dbReference>